<dbReference type="InterPro" id="IPR005039">
    <property type="entry name" value="Ant_C"/>
</dbReference>
<evidence type="ECO:0000259" key="1">
    <source>
        <dbReference type="PROSITE" id="PS51750"/>
    </source>
</evidence>
<feature type="domain" description="Bro-N" evidence="1">
    <location>
        <begin position="1"/>
        <end position="107"/>
    </location>
</feature>
<protein>
    <submittedName>
        <fullName evidence="2">Prophage antirepressor</fullName>
    </submittedName>
</protein>
<dbReference type="Proteomes" id="UP000002366">
    <property type="component" value="Chromosome"/>
</dbReference>
<dbReference type="PROSITE" id="PS51750">
    <property type="entry name" value="BRO_N"/>
    <property type="match status" value="1"/>
</dbReference>
<dbReference type="PANTHER" id="PTHR36180">
    <property type="entry name" value="DNA-BINDING PROTEIN-RELATED-RELATED"/>
    <property type="match status" value="1"/>
</dbReference>
<dbReference type="eggNOG" id="COG3645">
    <property type="taxonomic scope" value="Bacteria"/>
</dbReference>
<dbReference type="STRING" id="572547.Amico_1136"/>
<dbReference type="GO" id="GO:0003677">
    <property type="term" value="F:DNA binding"/>
    <property type="evidence" value="ECO:0007669"/>
    <property type="project" value="InterPro"/>
</dbReference>
<organism evidence="2 3">
    <name type="scientific">Aminobacterium colombiense (strain DSM 12261 / ALA-1)</name>
    <dbReference type="NCBI Taxonomy" id="572547"/>
    <lineage>
        <taxon>Bacteria</taxon>
        <taxon>Thermotogati</taxon>
        <taxon>Synergistota</taxon>
        <taxon>Synergistia</taxon>
        <taxon>Synergistales</taxon>
        <taxon>Aminobacteriaceae</taxon>
        <taxon>Aminobacterium</taxon>
    </lineage>
</organism>
<gene>
    <name evidence="2" type="ordered locus">Amico_1136</name>
</gene>
<dbReference type="eggNOG" id="COG3617">
    <property type="taxonomic scope" value="Bacteria"/>
</dbReference>
<dbReference type="InterPro" id="IPR003497">
    <property type="entry name" value="BRO_N_domain"/>
</dbReference>
<proteinExistence type="predicted"/>
<evidence type="ECO:0000313" key="2">
    <source>
        <dbReference type="EMBL" id="ADE57259.1"/>
    </source>
</evidence>
<dbReference type="RefSeq" id="WP_013048522.1">
    <property type="nucleotide sequence ID" value="NC_014011.1"/>
</dbReference>
<reference evidence="2 3" key="1">
    <citation type="journal article" date="2010" name="Stand. Genomic Sci.">
        <title>Complete genome sequence of Aminobacterium colombiense type strain (ALA-1).</title>
        <authorList>
            <person name="Chertkov O."/>
            <person name="Sikorski J."/>
            <person name="Brambilla E."/>
            <person name="Lapidus A."/>
            <person name="Copeland A."/>
            <person name="Glavina Del Rio T."/>
            <person name="Nolan M."/>
            <person name="Lucas S."/>
            <person name="Tice H."/>
            <person name="Cheng J.F."/>
            <person name="Han C."/>
            <person name="Detter J.C."/>
            <person name="Bruce D."/>
            <person name="Tapia R."/>
            <person name="Goodwin L."/>
            <person name="Pitluck S."/>
            <person name="Liolios K."/>
            <person name="Ivanova N."/>
            <person name="Mavromatis K."/>
            <person name="Ovchinnikova G."/>
            <person name="Pati A."/>
            <person name="Chen A."/>
            <person name="Palaniappan K."/>
            <person name="Land M."/>
            <person name="Hauser L."/>
            <person name="Chang Y.J."/>
            <person name="Jeffries C.D."/>
            <person name="Spring S."/>
            <person name="Rohde M."/>
            <person name="Goker M."/>
            <person name="Bristow J."/>
            <person name="Eisen J.A."/>
            <person name="Markowitz V."/>
            <person name="Hugenholtz P."/>
            <person name="Kyrpides N.C."/>
            <person name="Klenk H.P."/>
        </authorList>
    </citation>
    <scope>NUCLEOTIDE SEQUENCE [LARGE SCALE GENOMIC DNA]</scope>
    <source>
        <strain evidence="3">DSM 12261 / ALA-1</strain>
    </source>
</reference>
<dbReference type="SMART" id="SM01040">
    <property type="entry name" value="Bro-N"/>
    <property type="match status" value="1"/>
</dbReference>
<dbReference type="Pfam" id="PF02498">
    <property type="entry name" value="Bro-N"/>
    <property type="match status" value="1"/>
</dbReference>
<accession>D5EFC7</accession>
<dbReference type="EMBL" id="CP001997">
    <property type="protein sequence ID" value="ADE57259.1"/>
    <property type="molecule type" value="Genomic_DNA"/>
</dbReference>
<dbReference type="KEGG" id="aco:Amico_1136"/>
<keyword evidence="3" id="KW-1185">Reference proteome</keyword>
<sequence length="257" mass="29195">MKGLQIFEFENQDVRVRIDEAGNPWWVARDVCDVLGYSNARDAVNNHVRIKHRDAVAIPDAMGRNQLTSVISEPGLYSLVLRSKLPSAVRFQDWVTEEVLPAIRKHSAYLTPQKIEEVLCNPDTIIRLATDLKKEREQRLRLASKVREDAPKVIFAESVSASHTSILVGDLAKLLRQNGIQMGQNRLFDWLRRRGYLIKSGSSRNMPTQRAMELGLFEIKERTINNPDGSVRITRTPKVTGKGQIYFANIFLNEVSA</sequence>
<dbReference type="HOGENOM" id="CLU_046670_0_0_0"/>
<name>D5EFC7_AMICL</name>
<dbReference type="Pfam" id="PF03374">
    <property type="entry name" value="ANT"/>
    <property type="match status" value="1"/>
</dbReference>
<dbReference type="PANTHER" id="PTHR36180:SF2">
    <property type="entry name" value="BRO FAMILY PROTEIN"/>
    <property type="match status" value="1"/>
</dbReference>
<dbReference type="AlphaFoldDB" id="D5EFC7"/>
<evidence type="ECO:0000313" key="3">
    <source>
        <dbReference type="Proteomes" id="UP000002366"/>
    </source>
</evidence>
<dbReference type="OrthoDB" id="1078540at2"/>